<feature type="compositionally biased region" description="Basic and acidic residues" evidence="1">
    <location>
        <begin position="238"/>
        <end position="254"/>
    </location>
</feature>
<proteinExistence type="predicted"/>
<dbReference type="EMBL" id="JAKJXP020000086">
    <property type="protein sequence ID" value="KAK7747828.1"/>
    <property type="molecule type" value="Genomic_DNA"/>
</dbReference>
<dbReference type="Proteomes" id="UP001320420">
    <property type="component" value="Unassembled WGS sequence"/>
</dbReference>
<accession>A0AAN9YJU4</accession>
<evidence type="ECO:0000313" key="3">
    <source>
        <dbReference type="Proteomes" id="UP001320420"/>
    </source>
</evidence>
<feature type="compositionally biased region" description="Low complexity" evidence="1">
    <location>
        <begin position="211"/>
        <end position="229"/>
    </location>
</feature>
<feature type="compositionally biased region" description="Low complexity" evidence="1">
    <location>
        <begin position="158"/>
        <end position="169"/>
    </location>
</feature>
<feature type="region of interest" description="Disordered" evidence="1">
    <location>
        <begin position="114"/>
        <end position="169"/>
    </location>
</feature>
<feature type="region of interest" description="Disordered" evidence="1">
    <location>
        <begin position="300"/>
        <end position="322"/>
    </location>
</feature>
<protein>
    <submittedName>
        <fullName evidence="2">Uncharacterized protein</fullName>
    </submittedName>
</protein>
<feature type="compositionally biased region" description="Basic residues" evidence="1">
    <location>
        <begin position="313"/>
        <end position="322"/>
    </location>
</feature>
<feature type="region of interest" description="Disordered" evidence="1">
    <location>
        <begin position="197"/>
        <end position="271"/>
    </location>
</feature>
<dbReference type="AlphaFoldDB" id="A0AAN9YJU4"/>
<organism evidence="2 3">
    <name type="scientific">Diatrype stigma</name>
    <dbReference type="NCBI Taxonomy" id="117547"/>
    <lineage>
        <taxon>Eukaryota</taxon>
        <taxon>Fungi</taxon>
        <taxon>Dikarya</taxon>
        <taxon>Ascomycota</taxon>
        <taxon>Pezizomycotina</taxon>
        <taxon>Sordariomycetes</taxon>
        <taxon>Xylariomycetidae</taxon>
        <taxon>Xylariales</taxon>
        <taxon>Diatrypaceae</taxon>
        <taxon>Diatrype</taxon>
    </lineage>
</organism>
<comment type="caution">
    <text evidence="2">The sequence shown here is derived from an EMBL/GenBank/DDBJ whole genome shotgun (WGS) entry which is preliminary data.</text>
</comment>
<feature type="compositionally biased region" description="Basic and acidic residues" evidence="1">
    <location>
        <begin position="302"/>
        <end position="312"/>
    </location>
</feature>
<feature type="compositionally biased region" description="Polar residues" evidence="1">
    <location>
        <begin position="1"/>
        <end position="42"/>
    </location>
</feature>
<name>A0AAN9YJU4_9PEZI</name>
<keyword evidence="3" id="KW-1185">Reference proteome</keyword>
<feature type="region of interest" description="Disordered" evidence="1">
    <location>
        <begin position="1"/>
        <end position="67"/>
    </location>
</feature>
<evidence type="ECO:0000313" key="2">
    <source>
        <dbReference type="EMBL" id="KAK7747828.1"/>
    </source>
</evidence>
<feature type="compositionally biased region" description="Pro residues" evidence="1">
    <location>
        <begin position="137"/>
        <end position="146"/>
    </location>
</feature>
<reference evidence="2 3" key="1">
    <citation type="submission" date="2024-02" db="EMBL/GenBank/DDBJ databases">
        <title>De novo assembly and annotation of 12 fungi associated with fruit tree decline syndrome in Ontario, Canada.</title>
        <authorList>
            <person name="Sulman M."/>
            <person name="Ellouze W."/>
            <person name="Ilyukhin E."/>
        </authorList>
    </citation>
    <scope>NUCLEOTIDE SEQUENCE [LARGE SCALE GENOMIC DNA]</scope>
    <source>
        <strain evidence="2 3">M11/M66-122</strain>
    </source>
</reference>
<evidence type="ECO:0000256" key="1">
    <source>
        <dbReference type="SAM" id="MobiDB-lite"/>
    </source>
</evidence>
<sequence>MDSSMKDNTSTTSSNAGSQGHNQPAVATTASSAGNTIYNLGQEQEDEQGHGHDEIPGPPPIVRDFAYDPITTAGIQVPIEVITRIAQAPDAALPRPYVPPPTSVNQYTYRDVPVSQSNDTQPMPPLPSPARLFESMMPPPPPPPSPARHFQRLTNPLSSSSSSASTAVAAAGRLTEVAARQLAYTTRRQQRLEAAVAAAAAAPEQGEPEWQSQSSSLPSVSPRVSPRLALARERRRRSTIERIERLREEARDMEPPPTPSAPGFTSPNLRLSRDSNLRLGRSVDHVWDVDRNANLERAFGVRRGDGGGDGHGHSHGYGRRHD</sequence>
<gene>
    <name evidence="2" type="ORF">SLS62_008864</name>
</gene>